<keyword evidence="3 6" id="KW-1133">Transmembrane helix</keyword>
<dbReference type="InterPro" id="IPR023271">
    <property type="entry name" value="Aquaporin-like"/>
</dbReference>
<keyword evidence="2 6" id="KW-0812">Transmembrane</keyword>
<evidence type="ECO:0000256" key="6">
    <source>
        <dbReference type="SAM" id="Phobius"/>
    </source>
</evidence>
<dbReference type="GO" id="GO:0016020">
    <property type="term" value="C:membrane"/>
    <property type="evidence" value="ECO:0007669"/>
    <property type="project" value="UniProtKB-SubCell"/>
</dbReference>
<sequence length="334" mass="36126">MGDSEEPEESEIERSLEEGDVEAEVRDAIDRAQSGAPAAGEAVRDRFSTDEIFQRVVATAEEEIDASTRELFFSGLAAGFAITLTFLGHSAVAAAVPGEPTGLLAATLYPIGFLFIVMGRYQLFTENTLPPVTLVLTRLASIPLLLRLWTIVLTGNVLGAATGALVLANTGVFTPESAQLAADLGMEGLHTPWWDLFFKAIFAGWLVAGMVWLDHATRDSTARLLLIYVVIYLIPATGLYHVVVTACDGLYLVFYGGVALSTVFVDFFLPVLLGNTVGGVVLVALLNYAQTKERRFPMRETRGPDLSNAEWLFGRIAGRSRVPPRSETADSGRQ</sequence>
<dbReference type="PANTHER" id="PTHR30520">
    <property type="entry name" value="FORMATE TRANSPORTER-RELATED"/>
    <property type="match status" value="1"/>
</dbReference>
<keyword evidence="4 6" id="KW-0472">Membrane</keyword>
<name>A0ABD5NTX4_9EURY</name>
<dbReference type="Pfam" id="PF01226">
    <property type="entry name" value="Form_Nir_trans"/>
    <property type="match status" value="1"/>
</dbReference>
<evidence type="ECO:0000256" key="1">
    <source>
        <dbReference type="ARBA" id="ARBA00004141"/>
    </source>
</evidence>
<dbReference type="Gene3D" id="1.20.1080.10">
    <property type="entry name" value="Glycerol uptake facilitator protein"/>
    <property type="match status" value="1"/>
</dbReference>
<comment type="subcellular location">
    <subcellularLocation>
        <location evidence="1">Membrane</location>
        <topology evidence="1">Multi-pass membrane protein</topology>
    </subcellularLocation>
</comment>
<feature type="transmembrane region" description="Helical" evidence="6">
    <location>
        <begin position="102"/>
        <end position="123"/>
    </location>
</feature>
<comment type="caution">
    <text evidence="7">The sequence shown here is derived from an EMBL/GenBank/DDBJ whole genome shotgun (WGS) entry which is preliminary data.</text>
</comment>
<organism evidence="7 8">
    <name type="scientific">Natribaculum luteum</name>
    <dbReference type="NCBI Taxonomy" id="1586232"/>
    <lineage>
        <taxon>Archaea</taxon>
        <taxon>Methanobacteriati</taxon>
        <taxon>Methanobacteriota</taxon>
        <taxon>Stenosarchaea group</taxon>
        <taxon>Halobacteria</taxon>
        <taxon>Halobacteriales</taxon>
        <taxon>Natrialbaceae</taxon>
        <taxon>Natribaculum</taxon>
    </lineage>
</organism>
<protein>
    <submittedName>
        <fullName evidence="7">Formate/nitrite transporter family protein</fullName>
    </submittedName>
</protein>
<gene>
    <name evidence="7" type="ORF">ACFOZ7_00050</name>
</gene>
<feature type="transmembrane region" description="Helical" evidence="6">
    <location>
        <begin position="71"/>
        <end position="96"/>
    </location>
</feature>
<feature type="transmembrane region" description="Helical" evidence="6">
    <location>
        <begin position="267"/>
        <end position="289"/>
    </location>
</feature>
<evidence type="ECO:0000256" key="3">
    <source>
        <dbReference type="ARBA" id="ARBA00022989"/>
    </source>
</evidence>
<evidence type="ECO:0000256" key="5">
    <source>
        <dbReference type="SAM" id="MobiDB-lite"/>
    </source>
</evidence>
<evidence type="ECO:0000256" key="4">
    <source>
        <dbReference type="ARBA" id="ARBA00023136"/>
    </source>
</evidence>
<evidence type="ECO:0000313" key="8">
    <source>
        <dbReference type="Proteomes" id="UP001595821"/>
    </source>
</evidence>
<accession>A0ABD5NTX4</accession>
<feature type="transmembrane region" description="Helical" evidence="6">
    <location>
        <begin position="225"/>
        <end position="255"/>
    </location>
</feature>
<dbReference type="InterPro" id="IPR000292">
    <property type="entry name" value="For/NO2_transpt"/>
</dbReference>
<dbReference type="AlphaFoldDB" id="A0ABD5NTX4"/>
<feature type="transmembrane region" description="Helical" evidence="6">
    <location>
        <begin position="196"/>
        <end position="213"/>
    </location>
</feature>
<feature type="compositionally biased region" description="Basic and acidic residues" evidence="5">
    <location>
        <begin position="12"/>
        <end position="30"/>
    </location>
</feature>
<dbReference type="EMBL" id="JBHSDJ010000002">
    <property type="protein sequence ID" value="MFC4245407.1"/>
    <property type="molecule type" value="Genomic_DNA"/>
</dbReference>
<dbReference type="PANTHER" id="PTHR30520:SF2">
    <property type="entry name" value="INNER MEMBRANE PROTEIN YFDC"/>
    <property type="match status" value="1"/>
</dbReference>
<proteinExistence type="predicted"/>
<evidence type="ECO:0000256" key="2">
    <source>
        <dbReference type="ARBA" id="ARBA00022692"/>
    </source>
</evidence>
<dbReference type="RefSeq" id="WP_246975209.1">
    <property type="nucleotide sequence ID" value="NZ_CP095398.1"/>
</dbReference>
<feature type="region of interest" description="Disordered" evidence="5">
    <location>
        <begin position="1"/>
        <end position="42"/>
    </location>
</feature>
<dbReference type="Proteomes" id="UP001595821">
    <property type="component" value="Unassembled WGS sequence"/>
</dbReference>
<feature type="transmembrane region" description="Helical" evidence="6">
    <location>
        <begin position="144"/>
        <end position="168"/>
    </location>
</feature>
<evidence type="ECO:0000313" key="7">
    <source>
        <dbReference type="EMBL" id="MFC4245407.1"/>
    </source>
</evidence>
<reference evidence="7 8" key="1">
    <citation type="journal article" date="2014" name="Int. J. Syst. Evol. Microbiol.">
        <title>Complete genome sequence of Corynebacterium casei LMG S-19264T (=DSM 44701T), isolated from a smear-ripened cheese.</title>
        <authorList>
            <consortium name="US DOE Joint Genome Institute (JGI-PGF)"/>
            <person name="Walter F."/>
            <person name="Albersmeier A."/>
            <person name="Kalinowski J."/>
            <person name="Ruckert C."/>
        </authorList>
    </citation>
    <scope>NUCLEOTIDE SEQUENCE [LARGE SCALE GENOMIC DNA]</scope>
    <source>
        <strain evidence="7 8">IBRC-M 10912</strain>
    </source>
</reference>
<dbReference type="GeneID" id="71856207"/>
<feature type="compositionally biased region" description="Acidic residues" evidence="5">
    <location>
        <begin position="1"/>
        <end position="11"/>
    </location>
</feature>